<evidence type="ECO:0000259" key="2">
    <source>
        <dbReference type="Pfam" id="PF02308"/>
    </source>
</evidence>
<evidence type="ECO:0000313" key="4">
    <source>
        <dbReference type="EMBL" id="MDC8773683.1"/>
    </source>
</evidence>
<dbReference type="RefSeq" id="WP_273601842.1">
    <property type="nucleotide sequence ID" value="NZ_JAQQXT010000013.1"/>
</dbReference>
<sequence>MGLLAALGSGLLIGLERERHKGRGHKGGRSLEPAGLRTFTIAALAGALAHGLAVPGLVAVGALAVTVLAAMAYFRSSEQDPGLTTEMAMLATYLIGVLCVHAPLLGAPAAVALTALLSARTGLHRFATRVLREDELHDGLLLAALGLVVLPLMPTEPLPWLAGMKAHSLMGLLLLLLGLQAVGYVALRLLGAQTGLALSGLLSGLVSSTATIATMGQRARSQPQLQLACASGAVMSTAATWLQASLMLLAMAPQAALHFLPLGAAGMLVSGGLGLLLARQARRSSATAGPAAPQTGGPLRLKEAALIALLLSGVAVLVSWAEKQFGSAGLMAAVALAGLADAHSPVASLAGLAHADKIDASLMCQGVLIAIASNSVTRTITAGLTGGRRFALIIGAGLATSLALAAVLLWVILPTLR</sequence>
<evidence type="ECO:0000313" key="5">
    <source>
        <dbReference type="Proteomes" id="UP001221189"/>
    </source>
</evidence>
<feature type="transmembrane region" description="Helical" evidence="1">
    <location>
        <begin position="94"/>
        <end position="119"/>
    </location>
</feature>
<feature type="transmembrane region" description="Helical" evidence="1">
    <location>
        <begin position="169"/>
        <end position="190"/>
    </location>
</feature>
<feature type="transmembrane region" description="Helical" evidence="1">
    <location>
        <begin position="196"/>
        <end position="215"/>
    </location>
</feature>
<feature type="transmembrane region" description="Helical" evidence="1">
    <location>
        <begin position="304"/>
        <end position="321"/>
    </location>
</feature>
<gene>
    <name evidence="4" type="ORF">PRZ03_19085</name>
</gene>
<dbReference type="Pfam" id="PF02308">
    <property type="entry name" value="MgtC"/>
    <property type="match status" value="1"/>
</dbReference>
<keyword evidence="1" id="KW-0472">Membrane</keyword>
<feature type="transmembrane region" description="Helical" evidence="1">
    <location>
        <begin position="390"/>
        <end position="413"/>
    </location>
</feature>
<evidence type="ECO:0000256" key="1">
    <source>
        <dbReference type="SAM" id="Phobius"/>
    </source>
</evidence>
<evidence type="ECO:0000259" key="3">
    <source>
        <dbReference type="Pfam" id="PF13194"/>
    </source>
</evidence>
<keyword evidence="1" id="KW-0812">Transmembrane</keyword>
<feature type="transmembrane region" description="Helical" evidence="1">
    <location>
        <begin position="41"/>
        <end position="74"/>
    </location>
</feature>
<dbReference type="PANTHER" id="PTHR39084:SF1">
    <property type="entry name" value="DUF4010 DOMAIN-CONTAINING PROTEIN"/>
    <property type="match status" value="1"/>
</dbReference>
<feature type="domain" description="DUF4010" evidence="3">
    <location>
        <begin position="175"/>
        <end position="386"/>
    </location>
</feature>
<dbReference type="PANTHER" id="PTHR39084">
    <property type="entry name" value="MEMBRANE PROTEIN-RELATED"/>
    <property type="match status" value="1"/>
</dbReference>
<comment type="caution">
    <text evidence="4">The sequence shown here is derived from an EMBL/GenBank/DDBJ whole genome shotgun (WGS) entry which is preliminary data.</text>
</comment>
<feature type="transmembrane region" description="Helical" evidence="1">
    <location>
        <begin position="256"/>
        <end position="278"/>
    </location>
</feature>
<feature type="domain" description="MgtC/SapB/SrpB/YhiD N-terminal" evidence="2">
    <location>
        <begin position="3"/>
        <end position="125"/>
    </location>
</feature>
<name>A0ABT5KIC2_9BURK</name>
<feature type="transmembrane region" description="Helical" evidence="1">
    <location>
        <begin position="139"/>
        <end position="162"/>
    </location>
</feature>
<dbReference type="InterPro" id="IPR049177">
    <property type="entry name" value="MgtC_SapB_SrpB_YhiD_N"/>
</dbReference>
<protein>
    <submittedName>
        <fullName evidence="4">MgtC/SapB family protein</fullName>
    </submittedName>
</protein>
<keyword evidence="5" id="KW-1185">Reference proteome</keyword>
<proteinExistence type="predicted"/>
<dbReference type="Pfam" id="PF13194">
    <property type="entry name" value="DUF4010"/>
    <property type="match status" value="1"/>
</dbReference>
<reference evidence="4 5" key="1">
    <citation type="submission" date="2022-10" db="EMBL/GenBank/DDBJ databases">
        <title>Paucibacter sp. hw1 Genome sequencing.</title>
        <authorList>
            <person name="Park S."/>
        </authorList>
    </citation>
    <scope>NUCLEOTIDE SEQUENCE [LARGE SCALE GENOMIC DNA]</scope>
    <source>
        <strain evidence="5">hw1</strain>
    </source>
</reference>
<dbReference type="EMBL" id="JAQQXT010000013">
    <property type="protein sequence ID" value="MDC8773683.1"/>
    <property type="molecule type" value="Genomic_DNA"/>
</dbReference>
<accession>A0ABT5KIC2</accession>
<feature type="transmembrane region" description="Helical" evidence="1">
    <location>
        <begin position="227"/>
        <end position="250"/>
    </location>
</feature>
<dbReference type="Proteomes" id="UP001221189">
    <property type="component" value="Unassembled WGS sequence"/>
</dbReference>
<dbReference type="InterPro" id="IPR025105">
    <property type="entry name" value="DUF4010"/>
</dbReference>
<keyword evidence="1" id="KW-1133">Transmembrane helix</keyword>
<organism evidence="4 5">
    <name type="scientific">Roseateles albus</name>
    <dbReference type="NCBI Taxonomy" id="2987525"/>
    <lineage>
        <taxon>Bacteria</taxon>
        <taxon>Pseudomonadati</taxon>
        <taxon>Pseudomonadota</taxon>
        <taxon>Betaproteobacteria</taxon>
        <taxon>Burkholderiales</taxon>
        <taxon>Sphaerotilaceae</taxon>
        <taxon>Roseateles</taxon>
    </lineage>
</organism>